<dbReference type="PATRIC" id="fig|1305737.6.peg.2070"/>
<dbReference type="InterPro" id="IPR018060">
    <property type="entry name" value="HTH_AraC"/>
</dbReference>
<dbReference type="GO" id="GO:0043565">
    <property type="term" value="F:sequence-specific DNA binding"/>
    <property type="evidence" value="ECO:0007669"/>
    <property type="project" value="InterPro"/>
</dbReference>
<dbReference type="STRING" id="1305737.GCA_000526355_02173"/>
<name>A0A0N8KGI8_9BACT</name>
<evidence type="ECO:0000313" key="6">
    <source>
        <dbReference type="Proteomes" id="UP000050421"/>
    </source>
</evidence>
<dbReference type="InterPro" id="IPR018062">
    <property type="entry name" value="HTH_AraC-typ_CS"/>
</dbReference>
<dbReference type="PANTHER" id="PTHR43280">
    <property type="entry name" value="ARAC-FAMILY TRANSCRIPTIONAL REGULATOR"/>
    <property type="match status" value="1"/>
</dbReference>
<sequence>MIRRFDEKRNVFKPYGFSCEKWAPSLMHKPDRHNEIEINYFLEKGITYLFQGRKIKIPANRFTLFWALTPHQIVGFESRQPYYVCTVPFSVFLEWKLPTIFVEKILNGEIISETNPLYTSIDEANFKRWFDDFQERKNPKIALLEIQARVNRMAFEFVPDSSKSVAATPIKETNQVERIAMFIAQNYTDPIKVSDIGQAIGLHPDHANNIFKKTFGTTLSQYITEERISHAQRVLLTSDLSITQLAFNCGFQSISRFNAAFLKITGCTPREFRKSNSFHSSQFEV</sequence>
<evidence type="ECO:0000313" key="5">
    <source>
        <dbReference type="EMBL" id="KPQ17058.1"/>
    </source>
</evidence>
<dbReference type="Proteomes" id="UP000050421">
    <property type="component" value="Unassembled WGS sequence"/>
</dbReference>
<dbReference type="Pfam" id="PF12833">
    <property type="entry name" value="HTH_18"/>
    <property type="match status" value="1"/>
</dbReference>
<dbReference type="SMART" id="SM00342">
    <property type="entry name" value="HTH_ARAC"/>
    <property type="match status" value="1"/>
</dbReference>
<dbReference type="PROSITE" id="PS00041">
    <property type="entry name" value="HTH_ARAC_FAMILY_1"/>
    <property type="match status" value="1"/>
</dbReference>
<dbReference type="PROSITE" id="PS01124">
    <property type="entry name" value="HTH_ARAC_FAMILY_2"/>
    <property type="match status" value="1"/>
</dbReference>
<reference evidence="5 6" key="1">
    <citation type="submission" date="2015-09" db="EMBL/GenBank/DDBJ databases">
        <title>Identification and resolution of microdiversity through metagenomic sequencing of parallel consortia.</title>
        <authorList>
            <person name="Nelson W.C."/>
            <person name="Romine M.F."/>
            <person name="Lindemann S.R."/>
        </authorList>
    </citation>
    <scope>NUCLEOTIDE SEQUENCE [LARGE SCALE GENOMIC DNA]</scope>
    <source>
        <strain evidence="5">HL-49</strain>
    </source>
</reference>
<evidence type="ECO:0000256" key="1">
    <source>
        <dbReference type="ARBA" id="ARBA00023015"/>
    </source>
</evidence>
<dbReference type="InterPro" id="IPR009057">
    <property type="entry name" value="Homeodomain-like_sf"/>
</dbReference>
<dbReference type="AlphaFoldDB" id="A0A0N8KGI8"/>
<feature type="domain" description="HTH araC/xylS-type" evidence="4">
    <location>
        <begin position="177"/>
        <end position="275"/>
    </location>
</feature>
<protein>
    <submittedName>
        <fullName evidence="5">AraC family transcriptional regulator</fullName>
    </submittedName>
</protein>
<organism evidence="5 6">
    <name type="scientific">Algoriphagus marincola HL-49</name>
    <dbReference type="NCBI Taxonomy" id="1305737"/>
    <lineage>
        <taxon>Bacteria</taxon>
        <taxon>Pseudomonadati</taxon>
        <taxon>Bacteroidota</taxon>
        <taxon>Cytophagia</taxon>
        <taxon>Cytophagales</taxon>
        <taxon>Cyclobacteriaceae</taxon>
        <taxon>Algoriphagus</taxon>
    </lineage>
</organism>
<comment type="caution">
    <text evidence="5">The sequence shown here is derived from an EMBL/GenBank/DDBJ whole genome shotgun (WGS) entry which is preliminary data.</text>
</comment>
<dbReference type="OrthoDB" id="511992at2"/>
<dbReference type="PANTHER" id="PTHR43280:SF27">
    <property type="entry name" value="TRANSCRIPTIONAL REGULATOR MTLR"/>
    <property type="match status" value="1"/>
</dbReference>
<gene>
    <name evidence="5" type="ORF">HLUCCX10_07135</name>
</gene>
<dbReference type="GO" id="GO:0003700">
    <property type="term" value="F:DNA-binding transcription factor activity"/>
    <property type="evidence" value="ECO:0007669"/>
    <property type="project" value="InterPro"/>
</dbReference>
<accession>A0A0N8KGI8</accession>
<evidence type="ECO:0000256" key="2">
    <source>
        <dbReference type="ARBA" id="ARBA00023125"/>
    </source>
</evidence>
<keyword evidence="2" id="KW-0238">DNA-binding</keyword>
<keyword evidence="1" id="KW-0805">Transcription regulation</keyword>
<evidence type="ECO:0000259" key="4">
    <source>
        <dbReference type="PROSITE" id="PS01124"/>
    </source>
</evidence>
<dbReference type="EMBL" id="LJXT01000034">
    <property type="protein sequence ID" value="KPQ17058.1"/>
    <property type="molecule type" value="Genomic_DNA"/>
</dbReference>
<keyword evidence="3" id="KW-0804">Transcription</keyword>
<dbReference type="SUPFAM" id="SSF46689">
    <property type="entry name" value="Homeodomain-like"/>
    <property type="match status" value="2"/>
</dbReference>
<dbReference type="eggNOG" id="COG2207">
    <property type="taxonomic scope" value="Bacteria"/>
</dbReference>
<proteinExistence type="predicted"/>
<dbReference type="InterPro" id="IPR020449">
    <property type="entry name" value="Tscrpt_reg_AraC-type_HTH"/>
</dbReference>
<dbReference type="Gene3D" id="1.10.10.60">
    <property type="entry name" value="Homeodomain-like"/>
    <property type="match status" value="2"/>
</dbReference>
<evidence type="ECO:0000256" key="3">
    <source>
        <dbReference type="ARBA" id="ARBA00023163"/>
    </source>
</evidence>
<dbReference type="PRINTS" id="PR00032">
    <property type="entry name" value="HTHARAC"/>
</dbReference>